<proteinExistence type="inferred from homology"/>
<comment type="pathway">
    <text evidence="3">Amino-acid biosynthesis; L-methionine biosynthesis via de novo pathway.</text>
</comment>
<reference evidence="6 7" key="2">
    <citation type="journal article" date="2017" name="Sci. Rep.">
        <title>Ant-infecting Ophiocordyceps genomes reveal a high diversity of potential behavioral manipulation genes and a possible major role for enterotoxins.</title>
        <authorList>
            <person name="de Bekker C."/>
            <person name="Ohm R.A."/>
            <person name="Evans H.C."/>
            <person name="Brachmann A."/>
            <person name="Hughes D.P."/>
        </authorList>
    </citation>
    <scope>NUCLEOTIDE SEQUENCE [LARGE SCALE GENOMIC DNA]</scope>
    <source>
        <strain evidence="6 7">SC16a</strain>
    </source>
</reference>
<sequence length="554" mass="60733">MAARLGEPLPPGDEHAVSVSLPTWRDTLGWAHRDARVLSHFKAGYPRFFVPHLVRDLAVKLVGWARQHRQPIPASGVSAMLFPSGIMAEACDGYLKKRCGCIEAFIGCLRVQFDGSIKSINGTPSTRPGDHVYMVLHPDSLGLEAKAFWQHTGFGISSRFAAFWLKHAPFLGGKQGPSASLPVADAQEAALALRQRIASLYSTEMNKVSVDDVFLYHTGMSAIAHAASALRRLSSHADKGYRFAVFGFPYVDTFKVLSKVHGFDCVLYGHASTSEMDALEAELQSGMRLDALVTEFPGNPLLRSLDLGRLVTLSRKYGFFVVIDDTIGTAVNLDIVSSCDIICTSLTKMFSGACNVMGGSTVLNPRSEHHRALRAALSDLHQDTYFPLDVIVMNQNSAGFESRVLMASRNAQRLVQRLRRHSIVDKVFYPWGSPTQHLYDCFKRPGGEYGYLLSIQFFEPAAAMAFFDALDVAKGPSLGTNFTLSCAYTLLAHASELDWAAKYGVSEHLVRISVGIEEQESLVALIDAALAAVESFGQPPEGRQKLENGEKRPF</sequence>
<evidence type="ECO:0000256" key="1">
    <source>
        <dbReference type="ARBA" id="ARBA00001933"/>
    </source>
</evidence>
<dbReference type="InterPro" id="IPR015422">
    <property type="entry name" value="PyrdxlP-dep_Trfase_small"/>
</dbReference>
<comment type="cofactor">
    <cofactor evidence="1 5">
        <name>pyridoxal 5'-phosphate</name>
        <dbReference type="ChEBI" id="CHEBI:597326"/>
    </cofactor>
</comment>
<evidence type="ECO:0000256" key="5">
    <source>
        <dbReference type="RuleBase" id="RU362118"/>
    </source>
</evidence>
<dbReference type="Gene3D" id="3.90.1150.10">
    <property type="entry name" value="Aspartate Aminotransferase, domain 1"/>
    <property type="match status" value="1"/>
</dbReference>
<dbReference type="AlphaFoldDB" id="A0A2A9PKE4"/>
<dbReference type="Gene3D" id="3.40.640.10">
    <property type="entry name" value="Type I PLP-dependent aspartate aminotransferase-like (Major domain)"/>
    <property type="match status" value="1"/>
</dbReference>
<dbReference type="SUPFAM" id="SSF53383">
    <property type="entry name" value="PLP-dependent transferases"/>
    <property type="match status" value="1"/>
</dbReference>
<reference evidence="6 7" key="1">
    <citation type="journal article" date="2015" name="BMC Genomics">
        <title>Gene expression during zombie ant biting behavior reflects the complexity underlying fungal parasitic behavioral manipulation.</title>
        <authorList>
            <person name="de Bekker C."/>
            <person name="Ohm R.A."/>
            <person name="Loreto R.G."/>
            <person name="Sebastian A."/>
            <person name="Albert I."/>
            <person name="Merrow M."/>
            <person name="Brachmann A."/>
            <person name="Hughes D.P."/>
        </authorList>
    </citation>
    <scope>NUCLEOTIDE SEQUENCE [LARGE SCALE GENOMIC DNA]</scope>
    <source>
        <strain evidence="6 7">SC16a</strain>
    </source>
</reference>
<dbReference type="GO" id="GO:0030170">
    <property type="term" value="F:pyridoxal phosphate binding"/>
    <property type="evidence" value="ECO:0007669"/>
    <property type="project" value="InterPro"/>
</dbReference>
<evidence type="ECO:0000256" key="3">
    <source>
        <dbReference type="ARBA" id="ARBA00034478"/>
    </source>
</evidence>
<dbReference type="GO" id="GO:0003962">
    <property type="term" value="F:cystathionine gamma-synthase activity"/>
    <property type="evidence" value="ECO:0007669"/>
    <property type="project" value="TreeGrafter"/>
</dbReference>
<evidence type="ECO:0000256" key="4">
    <source>
        <dbReference type="ARBA" id="ARBA00061376"/>
    </source>
</evidence>
<keyword evidence="7" id="KW-1185">Reference proteome</keyword>
<dbReference type="InterPro" id="IPR015424">
    <property type="entry name" value="PyrdxlP-dep_Trfase"/>
</dbReference>
<organism evidence="6 7">
    <name type="scientific">Ophiocordyceps unilateralis</name>
    <name type="common">Zombie-ant fungus</name>
    <name type="synonym">Torrubia unilateralis</name>
    <dbReference type="NCBI Taxonomy" id="268505"/>
    <lineage>
        <taxon>Eukaryota</taxon>
        <taxon>Fungi</taxon>
        <taxon>Dikarya</taxon>
        <taxon>Ascomycota</taxon>
        <taxon>Pezizomycotina</taxon>
        <taxon>Sordariomycetes</taxon>
        <taxon>Hypocreomycetidae</taxon>
        <taxon>Hypocreales</taxon>
        <taxon>Ophiocordycipitaceae</taxon>
        <taxon>Ophiocordyceps</taxon>
    </lineage>
</organism>
<evidence type="ECO:0000256" key="2">
    <source>
        <dbReference type="ARBA" id="ARBA00022898"/>
    </source>
</evidence>
<dbReference type="PANTHER" id="PTHR42699">
    <property type="match status" value="1"/>
</dbReference>
<dbReference type="STRING" id="268505.A0A2A9PKE4"/>
<protein>
    <recommendedName>
        <fullName evidence="8">Cystathionine gamma-synthase</fullName>
    </recommendedName>
</protein>
<dbReference type="GO" id="GO:0019346">
    <property type="term" value="P:transsulfuration"/>
    <property type="evidence" value="ECO:0007669"/>
    <property type="project" value="InterPro"/>
</dbReference>
<comment type="caution">
    <text evidence="6">The sequence shown here is derived from an EMBL/GenBank/DDBJ whole genome shotgun (WGS) entry which is preliminary data.</text>
</comment>
<accession>A0A2A9PKE4</accession>
<evidence type="ECO:0000313" key="6">
    <source>
        <dbReference type="EMBL" id="PFH61353.1"/>
    </source>
</evidence>
<evidence type="ECO:0008006" key="8">
    <source>
        <dbReference type="Google" id="ProtNLM"/>
    </source>
</evidence>
<dbReference type="InterPro" id="IPR000277">
    <property type="entry name" value="Cys/Met-Metab_PyrdxlP-dep_enz"/>
</dbReference>
<dbReference type="Proteomes" id="UP000037136">
    <property type="component" value="Unassembled WGS sequence"/>
</dbReference>
<dbReference type="Pfam" id="PF01053">
    <property type="entry name" value="Cys_Met_Meta_PP"/>
    <property type="match status" value="1"/>
</dbReference>
<keyword evidence="2 5" id="KW-0663">Pyridoxal phosphate</keyword>
<dbReference type="InterPro" id="IPR015421">
    <property type="entry name" value="PyrdxlP-dep_Trfase_major"/>
</dbReference>
<evidence type="ECO:0000313" key="7">
    <source>
        <dbReference type="Proteomes" id="UP000037136"/>
    </source>
</evidence>
<dbReference type="OrthoDB" id="310895at2759"/>
<comment type="similarity">
    <text evidence="4">Belongs to the trans-sulfuration enzymes family. MET7 subfamily.</text>
</comment>
<dbReference type="InterPro" id="IPR051750">
    <property type="entry name" value="Trans-sulfuration_enzymes"/>
</dbReference>
<gene>
    <name evidence="6" type="ORF">XA68_17602</name>
</gene>
<dbReference type="FunFam" id="3.90.1150.10:FF:000063">
    <property type="entry name" value="Probable cystathionine gamma-synthase"/>
    <property type="match status" value="1"/>
</dbReference>
<dbReference type="EMBL" id="LAZP02000076">
    <property type="protein sequence ID" value="PFH61353.1"/>
    <property type="molecule type" value="Genomic_DNA"/>
</dbReference>
<name>A0A2A9PKE4_OPHUN</name>
<dbReference type="PANTHER" id="PTHR42699:SF1">
    <property type="entry name" value="CYSTATHIONINE GAMMA-SYNTHASE-RELATED"/>
    <property type="match status" value="1"/>
</dbReference>